<dbReference type="InterPro" id="IPR002935">
    <property type="entry name" value="SAM_O-MeTrfase"/>
</dbReference>
<dbReference type="SUPFAM" id="SSF53335">
    <property type="entry name" value="S-adenosyl-L-methionine-dependent methyltransferases"/>
    <property type="match status" value="1"/>
</dbReference>
<dbReference type="CDD" id="cd02440">
    <property type="entry name" value="AdoMet_MTases"/>
    <property type="match status" value="1"/>
</dbReference>
<sequence>MKQLTRIIPLIVALVATNSHVVTPLHGDEPSPQQAKRFPTAEELSRQILPMHPKPRDATETRMIAVMDDMQANQAQGMGNILPEDGRLMRMLVESLGAKHVVELGTSNGYSAIWFCLALRSTGGKLTTHELDPERIKLAKANFSKAGVNDLLTLVEGDAHETIKRLDGPIDFVLLDAEKEGFVDYLNQLLPKVRVGGLIIAHDSSGQADQLTDYFKAIVASESLETVLVDASKWGMCITRKMR</sequence>
<dbReference type="AlphaFoldDB" id="A0A5C6D5D7"/>
<dbReference type="PANTHER" id="PTHR43167">
    <property type="entry name" value="PUTATIVE (AFU_ORTHOLOGUE AFUA_6G01830)-RELATED"/>
    <property type="match status" value="1"/>
</dbReference>
<organism evidence="4 5">
    <name type="scientific">Novipirellula artificiosorum</name>
    <dbReference type="NCBI Taxonomy" id="2528016"/>
    <lineage>
        <taxon>Bacteria</taxon>
        <taxon>Pseudomonadati</taxon>
        <taxon>Planctomycetota</taxon>
        <taxon>Planctomycetia</taxon>
        <taxon>Pirellulales</taxon>
        <taxon>Pirellulaceae</taxon>
        <taxon>Novipirellula</taxon>
    </lineage>
</organism>
<dbReference type="GO" id="GO:0032259">
    <property type="term" value="P:methylation"/>
    <property type="evidence" value="ECO:0007669"/>
    <property type="project" value="UniProtKB-KW"/>
</dbReference>
<reference evidence="4 5" key="1">
    <citation type="submission" date="2019-02" db="EMBL/GenBank/DDBJ databases">
        <title>Deep-cultivation of Planctomycetes and their phenomic and genomic characterization uncovers novel biology.</title>
        <authorList>
            <person name="Wiegand S."/>
            <person name="Jogler M."/>
            <person name="Boedeker C."/>
            <person name="Pinto D."/>
            <person name="Vollmers J."/>
            <person name="Rivas-Marin E."/>
            <person name="Kohn T."/>
            <person name="Peeters S.H."/>
            <person name="Heuer A."/>
            <person name="Rast P."/>
            <person name="Oberbeckmann S."/>
            <person name="Bunk B."/>
            <person name="Jeske O."/>
            <person name="Meyerdierks A."/>
            <person name="Storesund J.E."/>
            <person name="Kallscheuer N."/>
            <person name="Luecker S."/>
            <person name="Lage O.M."/>
            <person name="Pohl T."/>
            <person name="Merkel B.J."/>
            <person name="Hornburger P."/>
            <person name="Mueller R.-W."/>
            <person name="Bruemmer F."/>
            <person name="Labrenz M."/>
            <person name="Spormann A.M."/>
            <person name="Op Den Camp H."/>
            <person name="Overmann J."/>
            <person name="Amann R."/>
            <person name="Jetten M.S.M."/>
            <person name="Mascher T."/>
            <person name="Medema M.H."/>
            <person name="Devos D.P."/>
            <person name="Kaster A.-K."/>
            <person name="Ovreas L."/>
            <person name="Rohde M."/>
            <person name="Galperin M.Y."/>
            <person name="Jogler C."/>
        </authorList>
    </citation>
    <scope>NUCLEOTIDE SEQUENCE [LARGE SCALE GENOMIC DNA]</scope>
    <source>
        <strain evidence="4 5">Poly41</strain>
    </source>
</reference>
<evidence type="ECO:0000313" key="5">
    <source>
        <dbReference type="Proteomes" id="UP000319143"/>
    </source>
</evidence>
<proteinExistence type="predicted"/>
<evidence type="ECO:0000256" key="3">
    <source>
        <dbReference type="ARBA" id="ARBA00022691"/>
    </source>
</evidence>
<keyword evidence="3" id="KW-0949">S-adenosyl-L-methionine</keyword>
<dbReference type="RefSeq" id="WP_197231710.1">
    <property type="nucleotide sequence ID" value="NZ_SJPV01000014.1"/>
</dbReference>
<dbReference type="Gene3D" id="3.40.50.150">
    <property type="entry name" value="Vaccinia Virus protein VP39"/>
    <property type="match status" value="1"/>
</dbReference>
<dbReference type="GO" id="GO:0008171">
    <property type="term" value="F:O-methyltransferase activity"/>
    <property type="evidence" value="ECO:0007669"/>
    <property type="project" value="InterPro"/>
</dbReference>
<protein>
    <submittedName>
        <fullName evidence="4">Putative O-methyltransferase</fullName>
        <ecNumber evidence="4">2.1.1.-</ecNumber>
    </submittedName>
</protein>
<accession>A0A5C6D5D7</accession>
<dbReference type="PANTHER" id="PTHR43167:SF1">
    <property type="entry name" value="PUTATIVE (AFU_ORTHOLOGUE AFUA_6G01830)-RELATED"/>
    <property type="match status" value="1"/>
</dbReference>
<gene>
    <name evidence="4" type="ORF">Poly41_59060</name>
</gene>
<keyword evidence="2 4" id="KW-0808">Transferase</keyword>
<keyword evidence="5" id="KW-1185">Reference proteome</keyword>
<dbReference type="InterPro" id="IPR029063">
    <property type="entry name" value="SAM-dependent_MTases_sf"/>
</dbReference>
<dbReference type="Pfam" id="PF01596">
    <property type="entry name" value="Methyltransf_3"/>
    <property type="match status" value="1"/>
</dbReference>
<keyword evidence="1 4" id="KW-0489">Methyltransferase</keyword>
<name>A0A5C6D5D7_9BACT</name>
<dbReference type="EC" id="2.1.1.-" evidence="4"/>
<dbReference type="Proteomes" id="UP000319143">
    <property type="component" value="Unassembled WGS sequence"/>
</dbReference>
<evidence type="ECO:0000256" key="2">
    <source>
        <dbReference type="ARBA" id="ARBA00022679"/>
    </source>
</evidence>
<dbReference type="EMBL" id="SJPV01000014">
    <property type="protein sequence ID" value="TWU32018.1"/>
    <property type="molecule type" value="Genomic_DNA"/>
</dbReference>
<evidence type="ECO:0000256" key="1">
    <source>
        <dbReference type="ARBA" id="ARBA00022603"/>
    </source>
</evidence>
<dbReference type="PROSITE" id="PS51682">
    <property type="entry name" value="SAM_OMT_I"/>
    <property type="match status" value="1"/>
</dbReference>
<evidence type="ECO:0000313" key="4">
    <source>
        <dbReference type="EMBL" id="TWU32018.1"/>
    </source>
</evidence>
<comment type="caution">
    <text evidence="4">The sequence shown here is derived from an EMBL/GenBank/DDBJ whole genome shotgun (WGS) entry which is preliminary data.</text>
</comment>